<keyword evidence="2" id="KW-1185">Reference proteome</keyword>
<dbReference type="Proteomes" id="UP001612928">
    <property type="component" value="Unassembled WGS sequence"/>
</dbReference>
<gene>
    <name evidence="1" type="ORF">ACIBP5_33935</name>
</gene>
<reference evidence="1 2" key="1">
    <citation type="submission" date="2024-10" db="EMBL/GenBank/DDBJ databases">
        <title>The Natural Products Discovery Center: Release of the First 8490 Sequenced Strains for Exploring Actinobacteria Biosynthetic Diversity.</title>
        <authorList>
            <person name="Kalkreuter E."/>
            <person name="Kautsar S.A."/>
            <person name="Yang D."/>
            <person name="Bader C.D."/>
            <person name="Teijaro C.N."/>
            <person name="Fluegel L."/>
            <person name="Davis C.M."/>
            <person name="Simpson J.R."/>
            <person name="Lauterbach L."/>
            <person name="Steele A.D."/>
            <person name="Gui C."/>
            <person name="Meng S."/>
            <person name="Li G."/>
            <person name="Viehrig K."/>
            <person name="Ye F."/>
            <person name="Su P."/>
            <person name="Kiefer A.F."/>
            <person name="Nichols A."/>
            <person name="Cepeda A.J."/>
            <person name="Yan W."/>
            <person name="Fan B."/>
            <person name="Jiang Y."/>
            <person name="Adhikari A."/>
            <person name="Zheng C.-J."/>
            <person name="Schuster L."/>
            <person name="Cowan T.M."/>
            <person name="Smanski M.J."/>
            <person name="Chevrette M.G."/>
            <person name="De Carvalho L.P.S."/>
            <person name="Shen B."/>
        </authorList>
    </citation>
    <scope>NUCLEOTIDE SEQUENCE [LARGE SCALE GENOMIC DNA]</scope>
    <source>
        <strain evidence="1 2">NPDC049503</strain>
    </source>
</reference>
<sequence>MKLCLAILEQPVARRLSADRDEDVQDGGLIDNTILNPAIPSLMR</sequence>
<evidence type="ECO:0000313" key="1">
    <source>
        <dbReference type="EMBL" id="MFI7444998.1"/>
    </source>
</evidence>
<comment type="caution">
    <text evidence="1">The sequence shown here is derived from an EMBL/GenBank/DDBJ whole genome shotgun (WGS) entry which is preliminary data.</text>
</comment>
<protein>
    <submittedName>
        <fullName evidence="1">Uncharacterized protein</fullName>
    </submittedName>
</protein>
<dbReference type="EMBL" id="JBITMB010000010">
    <property type="protein sequence ID" value="MFI7444998.1"/>
    <property type="molecule type" value="Genomic_DNA"/>
</dbReference>
<proteinExistence type="predicted"/>
<name>A0ABW8AEG4_9ACTN</name>
<accession>A0ABW8AEG4</accession>
<evidence type="ECO:0000313" key="2">
    <source>
        <dbReference type="Proteomes" id="UP001612928"/>
    </source>
</evidence>
<dbReference type="RefSeq" id="WP_397025361.1">
    <property type="nucleotide sequence ID" value="NZ_JBITMB010000010.1"/>
</dbReference>
<organism evidence="1 2">
    <name type="scientific">Nonomuraea indica</name>
    <dbReference type="NCBI Taxonomy" id="1581193"/>
    <lineage>
        <taxon>Bacteria</taxon>
        <taxon>Bacillati</taxon>
        <taxon>Actinomycetota</taxon>
        <taxon>Actinomycetes</taxon>
        <taxon>Streptosporangiales</taxon>
        <taxon>Streptosporangiaceae</taxon>
        <taxon>Nonomuraea</taxon>
    </lineage>
</organism>